<reference evidence="5 6" key="1">
    <citation type="submission" date="2017-10" db="EMBL/GenBank/DDBJ databases">
        <title>Complete genome sequence of Collinsella aerofaciens isolated from the gut of a healthy adult Indian.</title>
        <authorList>
            <person name="Bag S."/>
            <person name="Ghosh T.S."/>
            <person name="Das B."/>
        </authorList>
    </citation>
    <scope>NUCLEOTIDE SEQUENCE [LARGE SCALE GENOMIC DNA]</scope>
    <source>
        <strain evidence="6">indica</strain>
    </source>
</reference>
<dbReference type="InterPro" id="IPR011047">
    <property type="entry name" value="Quinoprotein_ADH-like_sf"/>
</dbReference>
<feature type="domain" description="Transcobalamin-like C-terminal" evidence="4">
    <location>
        <begin position="555"/>
        <end position="635"/>
    </location>
</feature>
<feature type="compositionally biased region" description="Gly residues" evidence="2">
    <location>
        <begin position="1143"/>
        <end position="1174"/>
    </location>
</feature>
<dbReference type="InterPro" id="IPR015943">
    <property type="entry name" value="WD40/YVTN_repeat-like_dom_sf"/>
</dbReference>
<evidence type="ECO:0000256" key="2">
    <source>
        <dbReference type="SAM" id="MobiDB-lite"/>
    </source>
</evidence>
<name>A0A2D1TWT7_9ACTN</name>
<evidence type="ECO:0000259" key="4">
    <source>
        <dbReference type="Pfam" id="PF14478"/>
    </source>
</evidence>
<feature type="domain" description="Transcobalamin-like C-terminal" evidence="4">
    <location>
        <begin position="326"/>
        <end position="399"/>
    </location>
</feature>
<evidence type="ECO:0000256" key="1">
    <source>
        <dbReference type="ARBA" id="ARBA00004196"/>
    </source>
</evidence>
<dbReference type="Gene3D" id="2.130.10.10">
    <property type="entry name" value="YVTN repeat-like/Quinoprotein amine dehydrogenase"/>
    <property type="match status" value="1"/>
</dbReference>
<feature type="domain" description="Transcobalamin-like C-terminal" evidence="4">
    <location>
        <begin position="204"/>
        <end position="285"/>
    </location>
</feature>
<feature type="region of interest" description="Disordered" evidence="2">
    <location>
        <begin position="94"/>
        <end position="147"/>
    </location>
</feature>
<dbReference type="NCBIfam" id="TIGR02543">
    <property type="entry name" value="List_Bact_rpt"/>
    <property type="match status" value="1"/>
</dbReference>
<dbReference type="Gene3D" id="2.170.130.30">
    <property type="match status" value="4"/>
</dbReference>
<dbReference type="Gene3D" id="2.60.40.4270">
    <property type="entry name" value="Listeria-Bacteroides repeat domain"/>
    <property type="match status" value="1"/>
</dbReference>
<dbReference type="InterPro" id="IPR027954">
    <property type="entry name" value="Transcobalamin-like_C"/>
</dbReference>
<dbReference type="SMART" id="SM00564">
    <property type="entry name" value="PQQ"/>
    <property type="match status" value="3"/>
</dbReference>
<organism evidence="5 6">
    <name type="scientific">Collinsella aerofaciens</name>
    <dbReference type="NCBI Taxonomy" id="74426"/>
    <lineage>
        <taxon>Bacteria</taxon>
        <taxon>Bacillati</taxon>
        <taxon>Actinomycetota</taxon>
        <taxon>Coriobacteriia</taxon>
        <taxon>Coriobacteriales</taxon>
        <taxon>Coriobacteriaceae</taxon>
        <taxon>Collinsella</taxon>
    </lineage>
</organism>
<feature type="transmembrane region" description="Helical" evidence="3">
    <location>
        <begin position="1267"/>
        <end position="1287"/>
    </location>
</feature>
<dbReference type="SUPFAM" id="SSF50998">
    <property type="entry name" value="Quinoprotein alcohol dehydrogenase-like"/>
    <property type="match status" value="1"/>
</dbReference>
<feature type="compositionally biased region" description="Low complexity" evidence="2">
    <location>
        <begin position="109"/>
        <end position="135"/>
    </location>
</feature>
<dbReference type="KEGG" id="caer:CSV91_04325"/>
<keyword evidence="3" id="KW-0472">Membrane</keyword>
<accession>A0A2D1TWT7</accession>
<dbReference type="InterPro" id="IPR042229">
    <property type="entry name" value="Listeria/Bacterioides_rpt_sf"/>
</dbReference>
<protein>
    <recommendedName>
        <fullName evidence="4">Transcobalamin-like C-terminal domain-containing protein</fullName>
    </recommendedName>
</protein>
<feature type="region of interest" description="Disordered" evidence="2">
    <location>
        <begin position="1"/>
        <end position="29"/>
    </location>
</feature>
<proteinExistence type="predicted"/>
<feature type="compositionally biased region" description="Low complexity" evidence="2">
    <location>
        <begin position="1242"/>
        <end position="1258"/>
    </location>
</feature>
<feature type="region of interest" description="Disordered" evidence="2">
    <location>
        <begin position="1140"/>
        <end position="1264"/>
    </location>
</feature>
<dbReference type="InterPro" id="IPR013378">
    <property type="entry name" value="InlB-like_B-rpt"/>
</dbReference>
<gene>
    <name evidence="5" type="ORF">CSV91_04325</name>
</gene>
<keyword evidence="3" id="KW-0812">Transmembrane</keyword>
<dbReference type="Pfam" id="PF14478">
    <property type="entry name" value="DUF4430"/>
    <property type="match status" value="4"/>
</dbReference>
<evidence type="ECO:0000313" key="5">
    <source>
        <dbReference type="EMBL" id="ATP53823.1"/>
    </source>
</evidence>
<dbReference type="EMBL" id="CP024160">
    <property type="protein sequence ID" value="ATP53823.1"/>
    <property type="molecule type" value="Genomic_DNA"/>
</dbReference>
<dbReference type="GO" id="GO:0030313">
    <property type="term" value="C:cell envelope"/>
    <property type="evidence" value="ECO:0007669"/>
    <property type="project" value="UniProtKB-SubCell"/>
</dbReference>
<keyword evidence="3" id="KW-1133">Transmembrane helix</keyword>
<feature type="compositionally biased region" description="Basic and acidic residues" evidence="2">
    <location>
        <begin position="1"/>
        <end position="12"/>
    </location>
</feature>
<feature type="domain" description="Transcobalamin-like C-terminal" evidence="4">
    <location>
        <begin position="441"/>
        <end position="516"/>
    </location>
</feature>
<dbReference type="Pfam" id="PF09479">
    <property type="entry name" value="Flg_new"/>
    <property type="match status" value="1"/>
</dbReference>
<evidence type="ECO:0000313" key="6">
    <source>
        <dbReference type="Proteomes" id="UP000225608"/>
    </source>
</evidence>
<sequence>MGELERNMRDDVGQPQGNAPSTDNGGQMDMFEDERERASLHRRGAIARGVAKRGLVAFLAFAMAFGTTPAQLWAEGAEGIAEAVAQATTPSEDAALAGGAAEQSGAEVSDSGSAPAASAATTGAAAGDEGSATGENPAASEQSSTVVADQAGSAAAAVVQTESPTETGDVAKKQVEVSFSIIGTDADGKAQTWVAPTQLKLDEGATAADAFIKLQEKTGFKADYDPNTAYGFYLKSITSPSDGRTLAYDPTTYAFWQLFVDGASSSVGASSVKLTQGQKIEFAYTAGSASPVVKDQVAANVTVIGRDAQGKTQTWVDNAQYVVTSGSSALDLTKVALEANDIDAVAAGSFILSLKYNGVELGTPLDYSTYWQLFINGKSSDYTADNVTIHAGDTVTWFYGGWGDQLPSDSVHASVQVLGKDKDGKQQVWASTGQTSLKAGSTAKDLLEQTGLTLDAKEESWGWYLSGITSPLDGKTYEYDPATKSYWQFYVNGKFAQVGAGNYELQEGDAVTFMYGADADALPGQVLGSVDVIGPDVNGNNTRWGSASNVSLPEGSTAQDLIETVLKAKGVKYNASQSGAYWFLNSITSPFDHKPYVWDAATNKNWHLYINGEPSLLCANQITLKSGDKVTLAYTTDDSATPDPDKIVVDPSATTPDWDAEWAGYGNSGNGSTVTDAKTPAQAAGLKWAFDWKAESGQQYANCSEPVIANGFVYIATENELIKIDSSTGKKVASAPLASKVSYTSRPIYTNGLIIVPLNGGAVQAITADKLICKWLTPGLTDLTQSSCTVVSDGEYVYVGTVDISYDENYNATYGNGSLKRIKIATGEVSWQNIDPSEGYYWTGAALTDKYTIVPTSAGTLKCIDKTTGNVVSTIKLGAVANADCIADPSNGSTFYQMTHDGKLHVISLSAKGVLNEQKTVDLGLTNNLSAPAVSGDNLIVGGQTATGSALVLYNLKTGKTTMVAAADGKALPAGLNGIAATPLVSVQGGKTYVYFTVNSADSKDYVNYSAGGGVYRYTLGDAEATHIYDAAGHYQYCDSPVIADASGNLYYINDSGTLFKLGAVESWTVAFNSNGGSACDTKFVATADGKLVKPADPTRDGYTFGGWFTDEACTQAYDFSTPVTADLTLYAKWTKNAVNPDGNGGSGTNGGNGGAGNGSGAGAGTGTGSGSGSMGQQAGGAIAPGQKPVTKTTVSTKTETKDNKSDKKDTDKSDKKDEKKSDKKSDKKDNKSDKKSDSKSDTGAASTTTAKKSSSASEQETGTNPLAIVGVAAGVIGLAIVGVFVFTKRR</sequence>
<feature type="compositionally biased region" description="Low complexity" evidence="2">
    <location>
        <begin position="1175"/>
        <end position="1198"/>
    </location>
</feature>
<evidence type="ECO:0000256" key="3">
    <source>
        <dbReference type="SAM" id="Phobius"/>
    </source>
</evidence>
<feature type="compositionally biased region" description="Basic and acidic residues" evidence="2">
    <location>
        <begin position="1199"/>
        <end position="1241"/>
    </location>
</feature>
<dbReference type="InterPro" id="IPR018391">
    <property type="entry name" value="PQQ_b-propeller_rpt"/>
</dbReference>
<comment type="subcellular location">
    <subcellularLocation>
        <location evidence="1">Cell envelope</location>
    </subcellularLocation>
</comment>
<feature type="compositionally biased region" description="Polar residues" evidence="2">
    <location>
        <begin position="15"/>
        <end position="25"/>
    </location>
</feature>
<dbReference type="Proteomes" id="UP000225608">
    <property type="component" value="Chromosome"/>
</dbReference>